<sequence>MVHVSPYSTLANLASIKRSPSLQTAVIHRYALNDSKDPISAYFQHGHRSKRAKDQESSEPDDLDHSIQSVGCTVFVASAPAPAAPAAPAPPAGTPRATWDQPAPRDRSNDDEWGASRFVELPAAAWFSGRSVAAPAVVPGLLPWTGSQPLSGRERAWIREPVVRSSRASL</sequence>
<dbReference type="Proteomes" id="UP000248340">
    <property type="component" value="Unassembled WGS sequence"/>
</dbReference>
<keyword evidence="3" id="KW-1185">Reference proteome</keyword>
<feature type="region of interest" description="Disordered" evidence="1">
    <location>
        <begin position="41"/>
        <end position="65"/>
    </location>
</feature>
<dbReference type="GeneID" id="37141817"/>
<dbReference type="VEuPathDB" id="FungiDB:BO82DRAFT_399032"/>
<dbReference type="AlphaFoldDB" id="A0A319E1V4"/>
<protein>
    <submittedName>
        <fullName evidence="2">Uncharacterized protein</fullName>
    </submittedName>
</protein>
<dbReference type="EMBL" id="KZ821681">
    <property type="protein sequence ID" value="PYH85082.1"/>
    <property type="molecule type" value="Genomic_DNA"/>
</dbReference>
<gene>
    <name evidence="2" type="ORF">BO82DRAFT_399032</name>
</gene>
<feature type="compositionally biased region" description="Pro residues" evidence="1">
    <location>
        <begin position="82"/>
        <end position="93"/>
    </location>
</feature>
<evidence type="ECO:0000313" key="3">
    <source>
        <dbReference type="Proteomes" id="UP000248340"/>
    </source>
</evidence>
<organism evidence="2 3">
    <name type="scientific">Aspergillus uvarum CBS 121591</name>
    <dbReference type="NCBI Taxonomy" id="1448315"/>
    <lineage>
        <taxon>Eukaryota</taxon>
        <taxon>Fungi</taxon>
        <taxon>Dikarya</taxon>
        <taxon>Ascomycota</taxon>
        <taxon>Pezizomycotina</taxon>
        <taxon>Eurotiomycetes</taxon>
        <taxon>Eurotiomycetidae</taxon>
        <taxon>Eurotiales</taxon>
        <taxon>Aspergillaceae</taxon>
        <taxon>Aspergillus</taxon>
        <taxon>Aspergillus subgen. Circumdati</taxon>
    </lineage>
</organism>
<accession>A0A319E1V4</accession>
<reference evidence="2 3" key="1">
    <citation type="submission" date="2016-12" db="EMBL/GenBank/DDBJ databases">
        <title>The genomes of Aspergillus section Nigri reveals drivers in fungal speciation.</title>
        <authorList>
            <consortium name="DOE Joint Genome Institute"/>
            <person name="Vesth T.C."/>
            <person name="Nybo J."/>
            <person name="Theobald S."/>
            <person name="Brandl J."/>
            <person name="Frisvad J.C."/>
            <person name="Nielsen K.F."/>
            <person name="Lyhne E.K."/>
            <person name="Kogle M.E."/>
            <person name="Kuo A."/>
            <person name="Riley R."/>
            <person name="Clum A."/>
            <person name="Nolan M."/>
            <person name="Lipzen A."/>
            <person name="Salamov A."/>
            <person name="Henrissat B."/>
            <person name="Wiebenga A."/>
            <person name="De Vries R.P."/>
            <person name="Grigoriev I.V."/>
            <person name="Mortensen U.H."/>
            <person name="Andersen M.R."/>
            <person name="Baker S.E."/>
        </authorList>
    </citation>
    <scope>NUCLEOTIDE SEQUENCE [LARGE SCALE GENOMIC DNA]</scope>
    <source>
        <strain evidence="2 3">CBS 121591</strain>
    </source>
</reference>
<proteinExistence type="predicted"/>
<name>A0A319E1V4_9EURO</name>
<dbReference type="RefSeq" id="XP_025495282.1">
    <property type="nucleotide sequence ID" value="XM_025639075.1"/>
</dbReference>
<dbReference type="OrthoDB" id="4526946at2759"/>
<feature type="region of interest" description="Disordered" evidence="1">
    <location>
        <begin position="82"/>
        <end position="114"/>
    </location>
</feature>
<evidence type="ECO:0000313" key="2">
    <source>
        <dbReference type="EMBL" id="PYH85082.1"/>
    </source>
</evidence>
<evidence type="ECO:0000256" key="1">
    <source>
        <dbReference type="SAM" id="MobiDB-lite"/>
    </source>
</evidence>